<feature type="transmembrane region" description="Helical" evidence="1">
    <location>
        <begin position="224"/>
        <end position="241"/>
    </location>
</feature>
<dbReference type="EMBL" id="FQZY01000044">
    <property type="protein sequence ID" value="SHK36480.1"/>
    <property type="molecule type" value="Genomic_DNA"/>
</dbReference>
<feature type="transmembrane region" description="Helical" evidence="1">
    <location>
        <begin position="118"/>
        <end position="136"/>
    </location>
</feature>
<feature type="transmembrane region" description="Helical" evidence="1">
    <location>
        <begin position="24"/>
        <end position="45"/>
    </location>
</feature>
<feature type="transmembrane region" description="Helical" evidence="1">
    <location>
        <begin position="148"/>
        <end position="165"/>
    </location>
</feature>
<sequence>MEVTENTGSQLRDKIGLSGSTLKMIAIITMLIDHIGATIVLRILIQTQDPHMFLIYQILRKIGRISFPIFCFLLVEGFLHTHDVKKYALRLGIFAVISEIPFDLALTRDPSLYNEHQNVFLTLLIGLLVLAGLRYIECRLSMYSVAQMAAYLLCVSGGMALAYFLKTDYDYRGVICIVILYLSRNNRLLQCVLGALSFLWEIPASAAFVLIYLYNGKRGFQMKYFFYLFYPVHLLILYAVIRFMHL</sequence>
<dbReference type="RefSeq" id="WP_073111523.1">
    <property type="nucleotide sequence ID" value="NZ_FQZY01000044.1"/>
</dbReference>
<evidence type="ECO:0000256" key="1">
    <source>
        <dbReference type="SAM" id="Phobius"/>
    </source>
</evidence>
<evidence type="ECO:0000313" key="3">
    <source>
        <dbReference type="Proteomes" id="UP000184301"/>
    </source>
</evidence>
<keyword evidence="3" id="KW-1185">Reference proteome</keyword>
<dbReference type="Proteomes" id="UP000184301">
    <property type="component" value="Unassembled WGS sequence"/>
</dbReference>
<accession>A0A1M6RVJ4</accession>
<dbReference type="Pfam" id="PF05857">
    <property type="entry name" value="TraX"/>
    <property type="match status" value="1"/>
</dbReference>
<feature type="transmembrane region" description="Helical" evidence="1">
    <location>
        <begin position="188"/>
        <end position="212"/>
    </location>
</feature>
<dbReference type="OrthoDB" id="9781069at2"/>
<keyword evidence="1" id="KW-0472">Membrane</keyword>
<evidence type="ECO:0000313" key="2">
    <source>
        <dbReference type="EMBL" id="SHK36480.1"/>
    </source>
</evidence>
<reference evidence="2 3" key="1">
    <citation type="submission" date="2016-11" db="EMBL/GenBank/DDBJ databases">
        <authorList>
            <person name="Jaros S."/>
            <person name="Januszkiewicz K."/>
            <person name="Wedrychowicz H."/>
        </authorList>
    </citation>
    <scope>NUCLEOTIDE SEQUENCE [LARGE SCALE GENOMIC DNA]</scope>
    <source>
        <strain evidence="2 3">DSM 15480</strain>
    </source>
</reference>
<dbReference type="InterPro" id="IPR008875">
    <property type="entry name" value="TraX"/>
</dbReference>
<proteinExistence type="predicted"/>
<protein>
    <submittedName>
        <fullName evidence="2">TraX protein</fullName>
    </submittedName>
</protein>
<gene>
    <name evidence="2" type="ORF">SAMN02745243_02791</name>
</gene>
<keyword evidence="1" id="KW-1133">Transmembrane helix</keyword>
<dbReference type="STRING" id="1121950.SAMN02745243_02791"/>
<organism evidence="2 3">
    <name type="scientific">Hespellia stercorisuis DSM 15480</name>
    <dbReference type="NCBI Taxonomy" id="1121950"/>
    <lineage>
        <taxon>Bacteria</taxon>
        <taxon>Bacillati</taxon>
        <taxon>Bacillota</taxon>
        <taxon>Clostridia</taxon>
        <taxon>Lachnospirales</taxon>
        <taxon>Lachnospiraceae</taxon>
        <taxon>Hespellia</taxon>
    </lineage>
</organism>
<keyword evidence="1" id="KW-0812">Transmembrane</keyword>
<feature type="transmembrane region" description="Helical" evidence="1">
    <location>
        <begin position="65"/>
        <end position="81"/>
    </location>
</feature>
<dbReference type="AlphaFoldDB" id="A0A1M6RVJ4"/>
<name>A0A1M6RVJ4_9FIRM</name>